<dbReference type="AlphaFoldDB" id="A0ABD4T4B4"/>
<keyword evidence="1" id="KW-0472">Membrane</keyword>
<feature type="transmembrane region" description="Helical" evidence="1">
    <location>
        <begin position="71"/>
        <end position="92"/>
    </location>
</feature>
<reference evidence="2 3" key="1">
    <citation type="journal article" date="2015" name="Genome Announc.">
        <title>Draft Genome Sequence of Filamentous Marine Cyanobacterium Lyngbya confervoides Strain BDU141951.</title>
        <authorList>
            <person name="Chandrababunaidu M.M."/>
            <person name="Sen D."/>
            <person name="Tripathy S."/>
        </authorList>
    </citation>
    <scope>NUCLEOTIDE SEQUENCE [LARGE SCALE GENOMIC DNA]</scope>
    <source>
        <strain evidence="2 3">BDU141951</strain>
    </source>
</reference>
<evidence type="ECO:0000256" key="1">
    <source>
        <dbReference type="SAM" id="Phobius"/>
    </source>
</evidence>
<dbReference type="RefSeq" id="WP_166275189.1">
    <property type="nucleotide sequence ID" value="NZ_JTHE03000061.1"/>
</dbReference>
<evidence type="ECO:0000313" key="3">
    <source>
        <dbReference type="Proteomes" id="UP000031561"/>
    </source>
</evidence>
<proteinExistence type="predicted"/>
<dbReference type="InterPro" id="IPR009631">
    <property type="entry name" value="CGLD27-like"/>
</dbReference>
<gene>
    <name evidence="2" type="ORF">QQ91_0011435</name>
</gene>
<name>A0ABD4T4B4_9CYAN</name>
<comment type="caution">
    <text evidence="2">The sequence shown here is derived from an EMBL/GenBank/DDBJ whole genome shotgun (WGS) entry which is preliminary data.</text>
</comment>
<keyword evidence="1" id="KW-0812">Transmembrane</keyword>
<sequence length="168" mass="19531">MNVSIPNCPVPPEQLPLNEFQSLKESWFFRWSTLSVKQYGIRCLGIWMAFLLFSLPFAYEALVVGRSPLKIFLAANCGATIFMFLVLLRVYLGWRYVRDRLERDVVDYEETGWYDGQRWPKDQGQRDRDILISTYEVRPVMHRLLTTLGAVGSITVLSIFSIMIRTTP</sequence>
<feature type="transmembrane region" description="Helical" evidence="1">
    <location>
        <begin position="39"/>
        <end position="59"/>
    </location>
</feature>
<dbReference type="Pfam" id="PF06799">
    <property type="entry name" value="CGLD27-like"/>
    <property type="match status" value="1"/>
</dbReference>
<dbReference type="PANTHER" id="PTHR34214">
    <property type="match status" value="1"/>
</dbReference>
<keyword evidence="3" id="KW-1185">Reference proteome</keyword>
<evidence type="ECO:0000313" key="2">
    <source>
        <dbReference type="EMBL" id="MCM1983429.1"/>
    </source>
</evidence>
<organism evidence="2 3">
    <name type="scientific">Lyngbya confervoides BDU141951</name>
    <dbReference type="NCBI Taxonomy" id="1574623"/>
    <lineage>
        <taxon>Bacteria</taxon>
        <taxon>Bacillati</taxon>
        <taxon>Cyanobacteriota</taxon>
        <taxon>Cyanophyceae</taxon>
        <taxon>Oscillatoriophycideae</taxon>
        <taxon>Oscillatoriales</taxon>
        <taxon>Microcoleaceae</taxon>
        <taxon>Lyngbya</taxon>
    </lineage>
</organism>
<keyword evidence="1" id="KW-1133">Transmembrane helix</keyword>
<accession>A0ABD4T4B4</accession>
<dbReference type="PANTHER" id="PTHR34214:SF3">
    <property type="entry name" value="PROTEIN CONSERVED IN THE GREEN LINEAGE AND DIATOMS 27, CHLOROPLASTIC"/>
    <property type="match status" value="1"/>
</dbReference>
<feature type="transmembrane region" description="Helical" evidence="1">
    <location>
        <begin position="144"/>
        <end position="164"/>
    </location>
</feature>
<dbReference type="Proteomes" id="UP000031561">
    <property type="component" value="Unassembled WGS sequence"/>
</dbReference>
<dbReference type="EMBL" id="JTHE03000061">
    <property type="protein sequence ID" value="MCM1983429.1"/>
    <property type="molecule type" value="Genomic_DNA"/>
</dbReference>
<protein>
    <submittedName>
        <fullName evidence="2">CGLD27 family protein</fullName>
    </submittedName>
</protein>